<sequence length="149" mass="15831">MRQPGTEVIRHRIHRESAAELLLRLIKSVRHYIFRVTVTELVTGEPSGARHEMENVVAAVMGCVAAPPESEFWLKPPFGEVSVQFVTPCVFQKMDVRPPSGTDAGTAQISTLGGIAGVVVAAVVVAVFAAGFFVCWSVTAGGGGGIPTW</sequence>
<feature type="transmembrane region" description="Helical" evidence="1">
    <location>
        <begin position="115"/>
        <end position="139"/>
    </location>
</feature>
<reference evidence="2 3" key="1">
    <citation type="journal article" date="2016" name="Nat. Commun.">
        <title>Thousands of microbial genomes shed light on interconnected biogeochemical processes in an aquifer system.</title>
        <authorList>
            <person name="Anantharaman K."/>
            <person name="Brown C.T."/>
            <person name="Hug L.A."/>
            <person name="Sharon I."/>
            <person name="Castelle C.J."/>
            <person name="Probst A.J."/>
            <person name="Thomas B.C."/>
            <person name="Singh A."/>
            <person name="Wilkins M.J."/>
            <person name="Karaoz U."/>
            <person name="Brodie E.L."/>
            <person name="Williams K.H."/>
            <person name="Hubbard S.S."/>
            <person name="Banfield J.F."/>
        </authorList>
    </citation>
    <scope>NUCLEOTIDE SEQUENCE [LARGE SCALE GENOMIC DNA]</scope>
</reference>
<evidence type="ECO:0000256" key="1">
    <source>
        <dbReference type="SAM" id="Phobius"/>
    </source>
</evidence>
<evidence type="ECO:0000313" key="3">
    <source>
        <dbReference type="Proteomes" id="UP000176303"/>
    </source>
</evidence>
<organism evidence="2 3">
    <name type="scientific">Candidatus Uhrbacteria bacterium RIFCSPHIGHO2_02_FULL_57_19</name>
    <dbReference type="NCBI Taxonomy" id="1802391"/>
    <lineage>
        <taxon>Bacteria</taxon>
        <taxon>Candidatus Uhriibacteriota</taxon>
    </lineage>
</organism>
<proteinExistence type="predicted"/>
<dbReference type="EMBL" id="MGDZ01000057">
    <property type="protein sequence ID" value="OGL72621.1"/>
    <property type="molecule type" value="Genomic_DNA"/>
</dbReference>
<keyword evidence="1" id="KW-0472">Membrane</keyword>
<keyword evidence="1" id="KW-0812">Transmembrane</keyword>
<comment type="caution">
    <text evidence="2">The sequence shown here is derived from an EMBL/GenBank/DDBJ whole genome shotgun (WGS) entry which is preliminary data.</text>
</comment>
<name>A0A1F7U305_9BACT</name>
<keyword evidence="1" id="KW-1133">Transmembrane helix</keyword>
<dbReference type="Proteomes" id="UP000176303">
    <property type="component" value="Unassembled WGS sequence"/>
</dbReference>
<accession>A0A1F7U305</accession>
<gene>
    <name evidence="2" type="ORF">A3D72_01870</name>
</gene>
<protein>
    <submittedName>
        <fullName evidence="2">Uncharacterized protein</fullName>
    </submittedName>
</protein>
<evidence type="ECO:0000313" key="2">
    <source>
        <dbReference type="EMBL" id="OGL72621.1"/>
    </source>
</evidence>
<dbReference type="AlphaFoldDB" id="A0A1F7U305"/>